<feature type="chain" id="PRO_5016672021" description="Toxin ETX/toxin MTX2" evidence="1">
    <location>
        <begin position="27"/>
        <end position="231"/>
    </location>
</feature>
<sequence>MFKKTIFLISLSLLMVITPISQPASAYERQKTDKSNIVIYPNGLSIPQDIIQDLKDSNPDAGLITIYEYSEAPSVEDRTRQNSNSPSSPLALPPTYVYKYTNSTKVTVADALNKDEFKFSVARGEEVTLSRTYTGSLKGTFSGSPFDKGAIGADITVTAQYTKGTKYKGPSETSSFNTREFRIKFYEERGTWKQIKQAISTINQEVIATDTKEGTYKKPTRFLSYSIDKKI</sequence>
<name>A0A369B4W4_9BACL</name>
<dbReference type="Proteomes" id="UP000253090">
    <property type="component" value="Unassembled WGS sequence"/>
</dbReference>
<reference evidence="2 3" key="1">
    <citation type="submission" date="2018-07" db="EMBL/GenBank/DDBJ databases">
        <title>Genomic Encyclopedia of Type Strains, Phase III (KMG-III): the genomes of soil and plant-associated and newly described type strains.</title>
        <authorList>
            <person name="Whitman W."/>
        </authorList>
    </citation>
    <scope>NUCLEOTIDE SEQUENCE [LARGE SCALE GENOMIC DNA]</scope>
    <source>
        <strain evidence="2 3">CECT 8333</strain>
    </source>
</reference>
<dbReference type="RefSeq" id="WP_114498663.1">
    <property type="nucleotide sequence ID" value="NZ_QPJW01000014.1"/>
</dbReference>
<keyword evidence="3" id="KW-1185">Reference proteome</keyword>
<proteinExistence type="predicted"/>
<dbReference type="AlphaFoldDB" id="A0A369B4W4"/>
<accession>A0A369B4W4</accession>
<evidence type="ECO:0000313" key="2">
    <source>
        <dbReference type="EMBL" id="RCX15648.1"/>
    </source>
</evidence>
<dbReference type="OrthoDB" id="2086966at2"/>
<evidence type="ECO:0000256" key="1">
    <source>
        <dbReference type="SAM" id="SignalP"/>
    </source>
</evidence>
<feature type="signal peptide" evidence="1">
    <location>
        <begin position="1"/>
        <end position="26"/>
    </location>
</feature>
<comment type="caution">
    <text evidence="2">The sequence shown here is derived from an EMBL/GenBank/DDBJ whole genome shotgun (WGS) entry which is preliminary data.</text>
</comment>
<gene>
    <name evidence="2" type="ORF">DFP94_11496</name>
</gene>
<evidence type="ECO:0008006" key="4">
    <source>
        <dbReference type="Google" id="ProtNLM"/>
    </source>
</evidence>
<protein>
    <recommendedName>
        <fullName evidence="4">Toxin ETX/toxin MTX2</fullName>
    </recommendedName>
</protein>
<organism evidence="2 3">
    <name type="scientific">Fontibacillus phaseoli</name>
    <dbReference type="NCBI Taxonomy" id="1416533"/>
    <lineage>
        <taxon>Bacteria</taxon>
        <taxon>Bacillati</taxon>
        <taxon>Bacillota</taxon>
        <taxon>Bacilli</taxon>
        <taxon>Bacillales</taxon>
        <taxon>Paenibacillaceae</taxon>
        <taxon>Fontibacillus</taxon>
    </lineage>
</organism>
<dbReference type="EMBL" id="QPJW01000014">
    <property type="protein sequence ID" value="RCX15648.1"/>
    <property type="molecule type" value="Genomic_DNA"/>
</dbReference>
<keyword evidence="1" id="KW-0732">Signal</keyword>
<evidence type="ECO:0000313" key="3">
    <source>
        <dbReference type="Proteomes" id="UP000253090"/>
    </source>
</evidence>